<sequence length="160" mass="17885">MVKHSLQIIYSLSLSLLFSCTPSSNDALELTEEINAVSFKLDVPAGWSLQIDQGIDTYIGRIANESDTIFFDYGFLSFGGLDLVDENDNTISFERTLINGIPSIIVKENTPYENSRSIRLSAYIDSGDRTSLNRLYCFDPSDEATIRAIMKSHVFLPITN</sequence>
<name>A0ABU3BCJ1_9FLAO</name>
<evidence type="ECO:0000313" key="2">
    <source>
        <dbReference type="Proteomes" id="UP001250662"/>
    </source>
</evidence>
<protein>
    <submittedName>
        <fullName evidence="1">Uncharacterized protein</fullName>
    </submittedName>
</protein>
<proteinExistence type="predicted"/>
<gene>
    <name evidence="1" type="ORF">RM520_01005</name>
</gene>
<keyword evidence="2" id="KW-1185">Reference proteome</keyword>
<accession>A0ABU3BCJ1</accession>
<reference evidence="1 2" key="1">
    <citation type="submission" date="2023-09" db="EMBL/GenBank/DDBJ databases">
        <authorList>
            <person name="Rey-Velasco X."/>
        </authorList>
    </citation>
    <scope>NUCLEOTIDE SEQUENCE [LARGE SCALE GENOMIC DNA]</scope>
    <source>
        <strain evidence="1 2">P007</strain>
    </source>
</reference>
<dbReference type="EMBL" id="JAVRHU010000001">
    <property type="protein sequence ID" value="MDT0620179.1"/>
    <property type="molecule type" value="Genomic_DNA"/>
</dbReference>
<dbReference type="Proteomes" id="UP001250662">
    <property type="component" value="Unassembled WGS sequence"/>
</dbReference>
<evidence type="ECO:0000313" key="1">
    <source>
        <dbReference type="EMBL" id="MDT0620179.1"/>
    </source>
</evidence>
<comment type="caution">
    <text evidence="1">The sequence shown here is derived from an EMBL/GenBank/DDBJ whole genome shotgun (WGS) entry which is preliminary data.</text>
</comment>
<dbReference type="RefSeq" id="WP_311386661.1">
    <property type="nucleotide sequence ID" value="NZ_JAVRHU010000001.1"/>
</dbReference>
<dbReference type="PROSITE" id="PS51257">
    <property type="entry name" value="PROKAR_LIPOPROTEIN"/>
    <property type="match status" value="1"/>
</dbReference>
<organism evidence="1 2">
    <name type="scientific">Croceitalea vernalis</name>
    <dbReference type="NCBI Taxonomy" id="3075599"/>
    <lineage>
        <taxon>Bacteria</taxon>
        <taxon>Pseudomonadati</taxon>
        <taxon>Bacteroidota</taxon>
        <taxon>Flavobacteriia</taxon>
        <taxon>Flavobacteriales</taxon>
        <taxon>Flavobacteriaceae</taxon>
        <taxon>Croceitalea</taxon>
    </lineage>
</organism>